<evidence type="ECO:0000313" key="2">
    <source>
        <dbReference type="Proteomes" id="UP000510888"/>
    </source>
</evidence>
<dbReference type="EMBL" id="AP023176">
    <property type="protein sequence ID" value="BCF93759.1"/>
    <property type="molecule type" value="Genomic_DNA"/>
</dbReference>
<geneLocation type="plasmid" evidence="1 2">
    <name>PPGU16_p1</name>
</geneLocation>
<keyword evidence="1" id="KW-0614">Plasmid</keyword>
<dbReference type="Proteomes" id="UP000510888">
    <property type="component" value="Plasmid PPGU16_p1"/>
</dbReference>
<organism evidence="1 2">
    <name type="scientific">Paraburkholderia largidicola</name>
    <dbReference type="NCBI Taxonomy" id="3014751"/>
    <lineage>
        <taxon>Bacteria</taxon>
        <taxon>Pseudomonadati</taxon>
        <taxon>Pseudomonadota</taxon>
        <taxon>Betaproteobacteria</taxon>
        <taxon>Burkholderiales</taxon>
        <taxon>Burkholderiaceae</taxon>
        <taxon>Paraburkholderia</taxon>
    </lineage>
</organism>
<keyword evidence="2" id="KW-1185">Reference proteome</keyword>
<reference evidence="1 2" key="1">
    <citation type="journal article" date="2020" name="Genes (Basel)">
        <title>Genomic Comparison of Insect Gut Symbionts from Divergent Burkholderia Subclades.</title>
        <authorList>
            <person name="Takeshita K."/>
            <person name="Kikuchi Y."/>
        </authorList>
    </citation>
    <scope>NUCLEOTIDE SEQUENCE [LARGE SCALE GENOMIC DNA]</scope>
    <source>
        <strain evidence="1 2">PGU16</strain>
        <plasmid evidence="1 2">PPGU16_p1</plasmid>
    </source>
</reference>
<dbReference type="KEGG" id="plad:PPGU16_68260"/>
<protein>
    <submittedName>
        <fullName evidence="1">Uncharacterized protein</fullName>
    </submittedName>
</protein>
<accession>A0A7I8BZN7</accession>
<name>A0A7I8BZN7_9BURK</name>
<proteinExistence type="predicted"/>
<evidence type="ECO:0000313" key="1">
    <source>
        <dbReference type="EMBL" id="BCF93759.1"/>
    </source>
</evidence>
<dbReference type="AlphaFoldDB" id="A0A7I8BZN7"/>
<sequence>MLCDAAEKKTSHASAPVRAHHNKIGVNLLGSPVNDGGDIIREGDGLNQFSVTRHASRCTHLLCFVER</sequence>
<gene>
    <name evidence="1" type="ORF">PPGU16_68260</name>
</gene>